<organism evidence="2 3">
    <name type="scientific">Geodermatophilus obscurus</name>
    <dbReference type="NCBI Taxonomy" id="1861"/>
    <lineage>
        <taxon>Bacteria</taxon>
        <taxon>Bacillati</taxon>
        <taxon>Actinomycetota</taxon>
        <taxon>Actinomycetes</taxon>
        <taxon>Geodermatophilales</taxon>
        <taxon>Geodermatophilaceae</taxon>
        <taxon>Geodermatophilus</taxon>
    </lineage>
</organism>
<dbReference type="RefSeq" id="WP_072918560.1">
    <property type="nucleotide sequence ID" value="NZ_FRDM01000012.1"/>
</dbReference>
<dbReference type="EMBL" id="FRDM01000012">
    <property type="protein sequence ID" value="SHN78376.1"/>
    <property type="molecule type" value="Genomic_DNA"/>
</dbReference>
<dbReference type="Proteomes" id="UP000184428">
    <property type="component" value="Unassembled WGS sequence"/>
</dbReference>
<evidence type="ECO:0000313" key="2">
    <source>
        <dbReference type="EMBL" id="SHN78376.1"/>
    </source>
</evidence>
<feature type="transmembrane region" description="Helical" evidence="1">
    <location>
        <begin position="119"/>
        <end position="137"/>
    </location>
</feature>
<evidence type="ECO:0000256" key="1">
    <source>
        <dbReference type="SAM" id="Phobius"/>
    </source>
</evidence>
<feature type="transmembrane region" description="Helical" evidence="1">
    <location>
        <begin position="225"/>
        <end position="250"/>
    </location>
</feature>
<keyword evidence="1" id="KW-0472">Membrane</keyword>
<evidence type="ECO:0000313" key="3">
    <source>
        <dbReference type="Proteomes" id="UP000184428"/>
    </source>
</evidence>
<proteinExistence type="predicted"/>
<gene>
    <name evidence="2" type="ORF">SAMN05660350_02606</name>
</gene>
<keyword evidence="1" id="KW-0812">Transmembrane</keyword>
<protein>
    <submittedName>
        <fullName evidence="2">Uncharacterized protein</fullName>
    </submittedName>
</protein>
<feature type="transmembrane region" description="Helical" evidence="1">
    <location>
        <begin position="63"/>
        <end position="82"/>
    </location>
</feature>
<keyword evidence="1" id="KW-1133">Transmembrane helix</keyword>
<dbReference type="OrthoDB" id="5191479at2"/>
<sequence length="301" mass="31121">MGRALRRLPGLVAAVGAGVAAVGLLWRASGDPVPVLTPRGQVAQLAGDGLYRFDTVFTAANNTAVDAVVLAFGIPLVVRAWLQHRQGSPRGALLLTGSLGYLLYVYADYALGVAYNPLYLAYVTLLSACLFGFVAAFTATDRAALAAAAADARLPHSALSRFLLASAAGTAVVWLQPLVTALLQGRAPELLDVYTTTVTYSLDLGVITPAAALAGLLVRRREPLGYLLAAPLLVTVVLMLPTICLGTALQVAAGITFTPAQVIGPIAGFGVLGAIGTRLLVRLLRAVPTTAPEVPDAHVHA</sequence>
<name>A0A1M7U646_9ACTN</name>
<feature type="transmembrane region" description="Helical" evidence="1">
    <location>
        <begin position="262"/>
        <end position="281"/>
    </location>
</feature>
<feature type="transmembrane region" description="Helical" evidence="1">
    <location>
        <begin position="158"/>
        <end position="178"/>
    </location>
</feature>
<feature type="transmembrane region" description="Helical" evidence="1">
    <location>
        <begin position="198"/>
        <end position="218"/>
    </location>
</feature>
<reference evidence="2 3" key="1">
    <citation type="submission" date="2016-12" db="EMBL/GenBank/DDBJ databases">
        <authorList>
            <person name="Song W.-J."/>
            <person name="Kurnit D.M."/>
        </authorList>
    </citation>
    <scope>NUCLEOTIDE SEQUENCE [LARGE SCALE GENOMIC DNA]</scope>
    <source>
        <strain evidence="2 3">DSM 43162</strain>
    </source>
</reference>
<feature type="transmembrane region" description="Helical" evidence="1">
    <location>
        <begin position="91"/>
        <end position="107"/>
    </location>
</feature>
<accession>A0A1M7U646</accession>
<dbReference type="AlphaFoldDB" id="A0A1M7U646"/>